<dbReference type="PANTHER" id="PTHR45348:SF2">
    <property type="entry name" value="ZINC-TYPE ALCOHOL DEHYDROGENASE-LIKE PROTEIN C2E1P3.01"/>
    <property type="match status" value="1"/>
</dbReference>
<proteinExistence type="predicted"/>
<dbReference type="InterPro" id="IPR047122">
    <property type="entry name" value="Trans-enoyl_RdTase-like"/>
</dbReference>
<accession>A0A4V3XGC2</accession>
<evidence type="ECO:0000259" key="1">
    <source>
        <dbReference type="Pfam" id="PF00107"/>
    </source>
</evidence>
<dbReference type="OrthoDB" id="3233595at2759"/>
<comment type="caution">
    <text evidence="2">The sequence shown here is derived from an EMBL/GenBank/DDBJ whole genome shotgun (WGS) entry which is preliminary data.</text>
</comment>
<dbReference type="Gene3D" id="3.40.50.720">
    <property type="entry name" value="NAD(P)-binding Rossmann-like Domain"/>
    <property type="match status" value="1"/>
</dbReference>
<dbReference type="Proteomes" id="UP000308730">
    <property type="component" value="Unassembled WGS sequence"/>
</dbReference>
<dbReference type="InterPro" id="IPR036291">
    <property type="entry name" value="NAD(P)-bd_dom_sf"/>
</dbReference>
<dbReference type="EMBL" id="SGPM01000475">
    <property type="protein sequence ID" value="THH20823.1"/>
    <property type="molecule type" value="Genomic_DNA"/>
</dbReference>
<reference evidence="2 3" key="1">
    <citation type="submission" date="2019-02" db="EMBL/GenBank/DDBJ databases">
        <title>Genome sequencing of the rare red list fungi Antrodiella citrinella (Flaviporus citrinellus).</title>
        <authorList>
            <person name="Buettner E."/>
            <person name="Kellner H."/>
        </authorList>
    </citation>
    <scope>NUCLEOTIDE SEQUENCE [LARGE SCALE GENOMIC DNA]</scope>
    <source>
        <strain evidence="2 3">DSM 108506</strain>
    </source>
</reference>
<name>A0A4V3XGC2_9APHY</name>
<dbReference type="InterPro" id="IPR013149">
    <property type="entry name" value="ADH-like_C"/>
</dbReference>
<dbReference type="AlphaFoldDB" id="A0A4V3XGC2"/>
<dbReference type="GO" id="GO:0016651">
    <property type="term" value="F:oxidoreductase activity, acting on NAD(P)H"/>
    <property type="evidence" value="ECO:0007669"/>
    <property type="project" value="InterPro"/>
</dbReference>
<gene>
    <name evidence="2" type="ORF">EUX98_g8508</name>
</gene>
<evidence type="ECO:0000313" key="2">
    <source>
        <dbReference type="EMBL" id="THH20823.1"/>
    </source>
</evidence>
<protein>
    <recommendedName>
        <fullName evidence="1">Alcohol dehydrogenase-like C-terminal domain-containing protein</fullName>
    </recommendedName>
</protein>
<dbReference type="Pfam" id="PF00107">
    <property type="entry name" value="ADH_zinc_N"/>
    <property type="match status" value="1"/>
</dbReference>
<feature type="domain" description="Alcohol dehydrogenase-like C-terminal" evidence="1">
    <location>
        <begin position="74"/>
        <end position="167"/>
    </location>
</feature>
<organism evidence="2 3">
    <name type="scientific">Antrodiella citrinella</name>
    <dbReference type="NCBI Taxonomy" id="2447956"/>
    <lineage>
        <taxon>Eukaryota</taxon>
        <taxon>Fungi</taxon>
        <taxon>Dikarya</taxon>
        <taxon>Basidiomycota</taxon>
        <taxon>Agaricomycotina</taxon>
        <taxon>Agaricomycetes</taxon>
        <taxon>Polyporales</taxon>
        <taxon>Steccherinaceae</taxon>
        <taxon>Antrodiella</taxon>
    </lineage>
</organism>
<dbReference type="Gene3D" id="3.90.180.10">
    <property type="entry name" value="Medium-chain alcohol dehydrogenases, catalytic domain"/>
    <property type="match status" value="1"/>
</dbReference>
<sequence length="241" mass="25595">MMWLRSQTHLMQIPPGVSFADATTLPVAFGAAAIGLYGPKIALDGVALTPPWEASGRGKYADQPILILGGSSDVGQATIQLAKVSGFSPIMTTVSSHNNGLVTSLRATHIINRNAPLADLADSINVITLKPITVIFDAVSSPETQIASYKVLADDGSLVIVHYMSVPEAELVKELKFMIGIAPNFKEFGKILYEHLGDLVENGDLKPNKVELVQGGLTGVPDALDRVRKNAVSATKLVVQL</sequence>
<dbReference type="SUPFAM" id="SSF51735">
    <property type="entry name" value="NAD(P)-binding Rossmann-fold domains"/>
    <property type="match status" value="1"/>
</dbReference>
<dbReference type="PANTHER" id="PTHR45348">
    <property type="entry name" value="HYPOTHETICAL OXIDOREDUCTASE (EUROFUNG)"/>
    <property type="match status" value="1"/>
</dbReference>
<keyword evidence="3" id="KW-1185">Reference proteome</keyword>
<evidence type="ECO:0000313" key="3">
    <source>
        <dbReference type="Proteomes" id="UP000308730"/>
    </source>
</evidence>